<proteinExistence type="inferred from homology"/>
<keyword evidence="3 8" id="KW-0812">Transmembrane</keyword>
<feature type="transmembrane region" description="Helical" evidence="8">
    <location>
        <begin position="386"/>
        <end position="408"/>
    </location>
</feature>
<sequence>MFGTYLRRELLNRRKQTVIIAIGMALAIALVIIVNAVSAGVKDAQASVLQSVYGVGTDITITQPATAQNATAQQGAGGGPRFDFGANQGTDTGSGRQVNTSRLEPTRGATVMDAATLTTAKKVQNVQSAAAVLSLTNTSFSGTLPNFQQLRQQREAGGGSTASTPPPTGGADGAGGSSFTVDSFSVMGLDPAGKSVGPLSSVTLSSGRTFTAADKAADVVVLDAAYAKTASKAVGDTVTIGGTDFKVIGIVSATGADSTTAANAYIPLGVAQTLSGQTSKVSSVYITAASSSDIDQIKADLTKAIPGATVSTQADLASSVSGSLGSAGQLIANLGTWLSVIVLAAAFLIAILFTISGVTRRTREFGTLKAIGWSNRRITGQVAGESIVQGLIGGIIGVAVGLIGVWIVNIVSPTLTGSIGSGFANAAGRGTGGVGTGGTGTEGAGTGGGFGGGGFGGGTGGGGAFAGVRRAASQTTADIALHAPITVWIIVGAVALAILGGLIAGAIGGWRASRLRPAAALRSVA</sequence>
<dbReference type="GO" id="GO:0005886">
    <property type="term" value="C:plasma membrane"/>
    <property type="evidence" value="ECO:0007669"/>
    <property type="project" value="UniProtKB-SubCell"/>
</dbReference>
<feature type="region of interest" description="Disordered" evidence="7">
    <location>
        <begin position="153"/>
        <end position="176"/>
    </location>
</feature>
<evidence type="ECO:0000259" key="9">
    <source>
        <dbReference type="Pfam" id="PF02687"/>
    </source>
</evidence>
<evidence type="ECO:0000256" key="7">
    <source>
        <dbReference type="SAM" id="MobiDB-lite"/>
    </source>
</evidence>
<keyword evidence="2" id="KW-1003">Cell membrane</keyword>
<evidence type="ECO:0000256" key="3">
    <source>
        <dbReference type="ARBA" id="ARBA00022692"/>
    </source>
</evidence>
<dbReference type="AlphaFoldDB" id="A0A7G6Y9Z3"/>
<evidence type="ECO:0000313" key="12">
    <source>
        <dbReference type="Proteomes" id="UP000515511"/>
    </source>
</evidence>
<feature type="transmembrane region" description="Helical" evidence="8">
    <location>
        <begin position="334"/>
        <end position="355"/>
    </location>
</feature>
<keyword evidence="5 8" id="KW-0472">Membrane</keyword>
<feature type="compositionally biased region" description="Polar residues" evidence="7">
    <location>
        <begin position="87"/>
        <end position="100"/>
    </location>
</feature>
<dbReference type="InterPro" id="IPR003838">
    <property type="entry name" value="ABC3_permease_C"/>
</dbReference>
<protein>
    <submittedName>
        <fullName evidence="11">ABC transporter permease</fullName>
    </submittedName>
</protein>
<feature type="region of interest" description="Disordered" evidence="7">
    <location>
        <begin position="70"/>
        <end position="100"/>
    </location>
</feature>
<reference evidence="12" key="1">
    <citation type="submission" date="2019-09" db="EMBL/GenBank/DDBJ databases">
        <title>Antimicrobial potential of Antarctic Bacteria.</title>
        <authorList>
            <person name="Benaud N."/>
            <person name="Edwards R.J."/>
            <person name="Ferrari B.C."/>
        </authorList>
    </citation>
    <scope>NUCLEOTIDE SEQUENCE [LARGE SCALE GENOMIC DNA]</scope>
    <source>
        <strain evidence="12">INR9</strain>
    </source>
</reference>
<dbReference type="EMBL" id="CP043641">
    <property type="protein sequence ID" value="QNE35308.1"/>
    <property type="molecule type" value="Genomic_DNA"/>
</dbReference>
<accession>A0A7G6Y9Z3</accession>
<dbReference type="InterPro" id="IPR050250">
    <property type="entry name" value="Macrolide_Exporter_MacB"/>
</dbReference>
<evidence type="ECO:0000256" key="8">
    <source>
        <dbReference type="SAM" id="Phobius"/>
    </source>
</evidence>
<evidence type="ECO:0000256" key="1">
    <source>
        <dbReference type="ARBA" id="ARBA00004651"/>
    </source>
</evidence>
<feature type="domain" description="ABC3 transporter permease C-terminal" evidence="9">
    <location>
        <begin position="338"/>
        <end position="409"/>
    </location>
</feature>
<dbReference type="PANTHER" id="PTHR30572">
    <property type="entry name" value="MEMBRANE COMPONENT OF TRANSPORTER-RELATED"/>
    <property type="match status" value="1"/>
</dbReference>
<dbReference type="GO" id="GO:0022857">
    <property type="term" value="F:transmembrane transporter activity"/>
    <property type="evidence" value="ECO:0007669"/>
    <property type="project" value="TreeGrafter"/>
</dbReference>
<dbReference type="PANTHER" id="PTHR30572:SF4">
    <property type="entry name" value="ABC TRANSPORTER PERMEASE YTRF"/>
    <property type="match status" value="1"/>
</dbReference>
<comment type="subcellular location">
    <subcellularLocation>
        <location evidence="1">Cell membrane</location>
        <topology evidence="1">Multi-pass membrane protein</topology>
    </subcellularLocation>
</comment>
<name>A0A7G6Y9Z3_9MICO</name>
<feature type="domain" description="MacB-like periplasmic core" evidence="10">
    <location>
        <begin position="18"/>
        <end position="303"/>
    </location>
</feature>
<feature type="transmembrane region" description="Helical" evidence="8">
    <location>
        <begin position="17"/>
        <end position="41"/>
    </location>
</feature>
<feature type="transmembrane region" description="Helical" evidence="8">
    <location>
        <begin position="485"/>
        <end position="507"/>
    </location>
</feature>
<dbReference type="KEGG" id="lse:F1C12_09310"/>
<keyword evidence="4 8" id="KW-1133">Transmembrane helix</keyword>
<evidence type="ECO:0000313" key="11">
    <source>
        <dbReference type="EMBL" id="QNE35308.1"/>
    </source>
</evidence>
<organism evidence="11 12">
    <name type="scientific">Leifsonia shinshuensis</name>
    <dbReference type="NCBI Taxonomy" id="150026"/>
    <lineage>
        <taxon>Bacteria</taxon>
        <taxon>Bacillati</taxon>
        <taxon>Actinomycetota</taxon>
        <taxon>Actinomycetes</taxon>
        <taxon>Micrococcales</taxon>
        <taxon>Microbacteriaceae</taxon>
        <taxon>Leifsonia</taxon>
    </lineage>
</organism>
<dbReference type="Pfam" id="PF12704">
    <property type="entry name" value="MacB_PCD"/>
    <property type="match status" value="1"/>
</dbReference>
<dbReference type="Proteomes" id="UP000515511">
    <property type="component" value="Chromosome"/>
</dbReference>
<dbReference type="Pfam" id="PF02687">
    <property type="entry name" value="FtsX"/>
    <property type="match status" value="1"/>
</dbReference>
<gene>
    <name evidence="11" type="ORF">F1C12_09310</name>
</gene>
<evidence type="ECO:0000256" key="2">
    <source>
        <dbReference type="ARBA" id="ARBA00022475"/>
    </source>
</evidence>
<evidence type="ECO:0000259" key="10">
    <source>
        <dbReference type="Pfam" id="PF12704"/>
    </source>
</evidence>
<dbReference type="InterPro" id="IPR025857">
    <property type="entry name" value="MacB_PCD"/>
</dbReference>
<evidence type="ECO:0000256" key="4">
    <source>
        <dbReference type="ARBA" id="ARBA00022989"/>
    </source>
</evidence>
<evidence type="ECO:0000256" key="6">
    <source>
        <dbReference type="ARBA" id="ARBA00038076"/>
    </source>
</evidence>
<comment type="similarity">
    <text evidence="6">Belongs to the ABC-4 integral membrane protein family.</text>
</comment>
<dbReference type="RefSeq" id="WP_185278468.1">
    <property type="nucleotide sequence ID" value="NZ_CP043641.1"/>
</dbReference>
<evidence type="ECO:0000256" key="5">
    <source>
        <dbReference type="ARBA" id="ARBA00023136"/>
    </source>
</evidence>